<evidence type="ECO:0000313" key="5">
    <source>
        <dbReference type="EMBL" id="KAK2835053.1"/>
    </source>
</evidence>
<reference evidence="5" key="1">
    <citation type="submission" date="2023-07" db="EMBL/GenBank/DDBJ databases">
        <title>Chromosome-level Genome Assembly of Striped Snakehead (Channa striata).</title>
        <authorList>
            <person name="Liu H."/>
        </authorList>
    </citation>
    <scope>NUCLEOTIDE SEQUENCE</scope>
    <source>
        <strain evidence="5">Gz</strain>
        <tissue evidence="5">Muscle</tissue>
    </source>
</reference>
<evidence type="ECO:0000313" key="6">
    <source>
        <dbReference type="Proteomes" id="UP001187415"/>
    </source>
</evidence>
<dbReference type="InterPro" id="IPR050918">
    <property type="entry name" value="CNF-like_PLA2_Inhibitor"/>
</dbReference>
<evidence type="ECO:0000259" key="4">
    <source>
        <dbReference type="SMART" id="SM00134"/>
    </source>
</evidence>
<evidence type="ECO:0000256" key="2">
    <source>
        <dbReference type="ARBA" id="ARBA00022525"/>
    </source>
</evidence>
<evidence type="ECO:0000256" key="3">
    <source>
        <dbReference type="SAM" id="SignalP"/>
    </source>
</evidence>
<dbReference type="EMBL" id="JAUPFM010000012">
    <property type="protein sequence ID" value="KAK2835053.1"/>
    <property type="molecule type" value="Genomic_DNA"/>
</dbReference>
<feature type="signal peptide" evidence="3">
    <location>
        <begin position="1"/>
        <end position="19"/>
    </location>
</feature>
<dbReference type="GO" id="GO:0005576">
    <property type="term" value="C:extracellular region"/>
    <property type="evidence" value="ECO:0007669"/>
    <property type="project" value="UniProtKB-SubCell"/>
</dbReference>
<organism evidence="5 6">
    <name type="scientific">Channa striata</name>
    <name type="common">Snakehead murrel</name>
    <name type="synonym">Ophicephalus striatus</name>
    <dbReference type="NCBI Taxonomy" id="64152"/>
    <lineage>
        <taxon>Eukaryota</taxon>
        <taxon>Metazoa</taxon>
        <taxon>Chordata</taxon>
        <taxon>Craniata</taxon>
        <taxon>Vertebrata</taxon>
        <taxon>Euteleostomi</taxon>
        <taxon>Actinopterygii</taxon>
        <taxon>Neopterygii</taxon>
        <taxon>Teleostei</taxon>
        <taxon>Neoteleostei</taxon>
        <taxon>Acanthomorphata</taxon>
        <taxon>Anabantaria</taxon>
        <taxon>Anabantiformes</taxon>
        <taxon>Channoidei</taxon>
        <taxon>Channidae</taxon>
        <taxon>Channa</taxon>
    </lineage>
</organism>
<dbReference type="InterPro" id="IPR045860">
    <property type="entry name" value="Snake_toxin-like_sf"/>
</dbReference>
<protein>
    <recommendedName>
        <fullName evidence="4">UPAR/Ly6 domain-containing protein</fullName>
    </recommendedName>
</protein>
<dbReference type="Pfam" id="PF00021">
    <property type="entry name" value="UPAR_LY6"/>
    <property type="match status" value="2"/>
</dbReference>
<feature type="chain" id="PRO_5041656352" description="UPAR/Ly6 domain-containing protein" evidence="3">
    <location>
        <begin position="20"/>
        <end position="211"/>
    </location>
</feature>
<dbReference type="SUPFAM" id="SSF57302">
    <property type="entry name" value="Snake toxin-like"/>
    <property type="match status" value="2"/>
</dbReference>
<comment type="caution">
    <text evidence="5">The sequence shown here is derived from an EMBL/GenBank/DDBJ whole genome shotgun (WGS) entry which is preliminary data.</text>
</comment>
<keyword evidence="2" id="KW-0964">Secreted</keyword>
<proteinExistence type="predicted"/>
<dbReference type="AlphaFoldDB" id="A0AA88MCH3"/>
<feature type="domain" description="UPAR/Ly6" evidence="4">
    <location>
        <begin position="115"/>
        <end position="203"/>
    </location>
</feature>
<dbReference type="Gene3D" id="2.10.60.10">
    <property type="entry name" value="CD59"/>
    <property type="match status" value="2"/>
</dbReference>
<accession>A0AA88MCH3</accession>
<keyword evidence="3" id="KW-0732">Signal</keyword>
<dbReference type="Proteomes" id="UP001187415">
    <property type="component" value="Unassembled WGS sequence"/>
</dbReference>
<feature type="domain" description="UPAR/Ly6" evidence="4">
    <location>
        <begin position="20"/>
        <end position="113"/>
    </location>
</feature>
<dbReference type="PANTHER" id="PTHR20914:SF9">
    <property type="entry name" value="COILED, ISOFORM A"/>
    <property type="match status" value="1"/>
</dbReference>
<gene>
    <name evidence="5" type="ORF">Q5P01_015537</name>
</gene>
<comment type="subcellular location">
    <subcellularLocation>
        <location evidence="1">Secreted</location>
    </subcellularLocation>
</comment>
<sequence length="211" mass="21400">MKLVLSLTLTWMLLSTAEALNCASCSGSCTEPVLTTCSSQTMCVSAAITASFPGASSGESVKACAPAAVCAASGNQTFAVSTSNLRAVASVQCCNTDACNAGNVSAPATPSNNSLQCFSCDYLNTDCSKKINCTGVEDRCFKANVTIGSLTKQTLGCASANLCAAAANLSSLPLVQGFSDITCCDMKLCNAAPTTTTTIGLLLGLLVFSLY</sequence>
<name>A0AA88MCH3_CHASR</name>
<dbReference type="PANTHER" id="PTHR20914">
    <property type="entry name" value="LY6/PLAUR DOMAIN-CONTAINING PROTEIN 8"/>
    <property type="match status" value="1"/>
</dbReference>
<evidence type="ECO:0000256" key="1">
    <source>
        <dbReference type="ARBA" id="ARBA00004613"/>
    </source>
</evidence>
<dbReference type="SMART" id="SM00134">
    <property type="entry name" value="LU"/>
    <property type="match status" value="2"/>
</dbReference>
<dbReference type="InterPro" id="IPR016054">
    <property type="entry name" value="LY6_UPA_recep-like"/>
</dbReference>
<keyword evidence="6" id="KW-1185">Reference proteome</keyword>